<sequence>MITGPLLMGDLIANWQQLFAVDVDAKAKVDGMDIDYHQQPRIRQRINGH</sequence>
<evidence type="ECO:0000313" key="1">
    <source>
        <dbReference type="EMBL" id="STW46170.1"/>
    </source>
</evidence>
<protein>
    <submittedName>
        <fullName evidence="1">Uncharacterized protein</fullName>
    </submittedName>
</protein>
<proteinExistence type="predicted"/>
<dbReference type="Proteomes" id="UP000255167">
    <property type="component" value="Unassembled WGS sequence"/>
</dbReference>
<dbReference type="AlphaFoldDB" id="A0A378FRT9"/>
<organism evidence="1 2">
    <name type="scientific">Klebsiella pneumoniae</name>
    <dbReference type="NCBI Taxonomy" id="573"/>
    <lineage>
        <taxon>Bacteria</taxon>
        <taxon>Pseudomonadati</taxon>
        <taxon>Pseudomonadota</taxon>
        <taxon>Gammaproteobacteria</taxon>
        <taxon>Enterobacterales</taxon>
        <taxon>Enterobacteriaceae</taxon>
        <taxon>Klebsiella/Raoultella group</taxon>
        <taxon>Klebsiella</taxon>
        <taxon>Klebsiella pneumoniae complex</taxon>
    </lineage>
</organism>
<reference evidence="1 2" key="1">
    <citation type="submission" date="2018-06" db="EMBL/GenBank/DDBJ databases">
        <authorList>
            <consortium name="Pathogen Informatics"/>
            <person name="Doyle S."/>
        </authorList>
    </citation>
    <scope>NUCLEOTIDE SEQUENCE [LARGE SCALE GENOMIC DNA]</scope>
    <source>
        <strain evidence="1 2">NCTC9617</strain>
    </source>
</reference>
<accession>A0A378FRT9</accession>
<evidence type="ECO:0000313" key="2">
    <source>
        <dbReference type="Proteomes" id="UP000255167"/>
    </source>
</evidence>
<name>A0A378FRT9_KLEPN</name>
<dbReference type="EMBL" id="UGNC01000005">
    <property type="protein sequence ID" value="STW46170.1"/>
    <property type="molecule type" value="Genomic_DNA"/>
</dbReference>
<gene>
    <name evidence="1" type="ORF">NCTC9617_02672</name>
</gene>